<keyword evidence="3" id="KW-1185">Reference proteome</keyword>
<evidence type="ECO:0008006" key="4">
    <source>
        <dbReference type="Google" id="ProtNLM"/>
    </source>
</evidence>
<dbReference type="OrthoDB" id="4940174at2759"/>
<accession>A0A0B4H2C8</accession>
<reference evidence="2 3" key="1">
    <citation type="journal article" date="2014" name="Proc. Natl. Acad. Sci. U.S.A.">
        <title>Trajectory and genomic determinants of fungal-pathogen speciation and host adaptation.</title>
        <authorList>
            <person name="Hu X."/>
            <person name="Xiao G."/>
            <person name="Zheng P."/>
            <person name="Shang Y."/>
            <person name="Su Y."/>
            <person name="Zhang X."/>
            <person name="Liu X."/>
            <person name="Zhan S."/>
            <person name="St Leger R.J."/>
            <person name="Wang C."/>
        </authorList>
    </citation>
    <scope>NUCLEOTIDE SEQUENCE [LARGE SCALE GENOMIC DNA]</scope>
    <source>
        <strain evidence="2 3">ARSEF 977</strain>
    </source>
</reference>
<organism evidence="2 3">
    <name type="scientific">Metarhizium guizhouense (strain ARSEF 977)</name>
    <dbReference type="NCBI Taxonomy" id="1276136"/>
    <lineage>
        <taxon>Eukaryota</taxon>
        <taxon>Fungi</taxon>
        <taxon>Dikarya</taxon>
        <taxon>Ascomycota</taxon>
        <taxon>Pezizomycotina</taxon>
        <taxon>Sordariomycetes</taxon>
        <taxon>Hypocreomycetidae</taxon>
        <taxon>Hypocreales</taxon>
        <taxon>Clavicipitaceae</taxon>
        <taxon>Metarhizium</taxon>
    </lineage>
</organism>
<feature type="signal peptide" evidence="1">
    <location>
        <begin position="1"/>
        <end position="15"/>
    </location>
</feature>
<comment type="caution">
    <text evidence="2">The sequence shown here is derived from an EMBL/GenBank/DDBJ whole genome shotgun (WGS) entry which is preliminary data.</text>
</comment>
<keyword evidence="1" id="KW-0732">Signal</keyword>
<dbReference type="AlphaFoldDB" id="A0A0B4H2C8"/>
<proteinExistence type="predicted"/>
<evidence type="ECO:0000313" key="3">
    <source>
        <dbReference type="Proteomes" id="UP000031192"/>
    </source>
</evidence>
<evidence type="ECO:0000313" key="2">
    <source>
        <dbReference type="EMBL" id="KID89308.1"/>
    </source>
</evidence>
<protein>
    <recommendedName>
        <fullName evidence="4">Cell wall protein</fullName>
    </recommendedName>
</protein>
<evidence type="ECO:0000256" key="1">
    <source>
        <dbReference type="SAM" id="SignalP"/>
    </source>
</evidence>
<feature type="chain" id="PRO_5012407240" description="Cell wall protein" evidence="1">
    <location>
        <begin position="16"/>
        <end position="165"/>
    </location>
</feature>
<dbReference type="HOGENOM" id="CLU_1547971_0_0_1"/>
<dbReference type="Proteomes" id="UP000031192">
    <property type="component" value="Unassembled WGS sequence"/>
</dbReference>
<name>A0A0B4H2C8_METGA</name>
<gene>
    <name evidence="2" type="ORF">MGU_03993</name>
</gene>
<sequence length="165" mass="17111">MKFIYASLLYAVVSAAPIETSGGEAAEGLTKALKTTTDSFKKLTDGLSGLGALDGGLGASKRDETPEARQAGDVTVRLDQPAVDLSISDGSGQVDKRQGSISLLAQTVSHAVLNGLAGGVLQRDGKQEPSKRQLDTSLPKNVLDDLTSGKLMADLPKVPNVHIEA</sequence>
<dbReference type="EMBL" id="AZNH01000009">
    <property type="protein sequence ID" value="KID89308.1"/>
    <property type="molecule type" value="Genomic_DNA"/>
</dbReference>